<evidence type="ECO:0000313" key="15">
    <source>
        <dbReference type="Proteomes" id="UP000824782"/>
    </source>
</evidence>
<gene>
    <name evidence="14" type="ORF">GDO81_000162</name>
</gene>
<keyword evidence="9" id="KW-0966">Cell projection</keyword>
<dbReference type="PANTHER" id="PTHR16795:SF14">
    <property type="entry name" value="LIMBIN"/>
    <property type="match status" value="1"/>
</dbReference>
<keyword evidence="15" id="KW-1185">Reference proteome</keyword>
<reference evidence="14" key="1">
    <citation type="thesis" date="2020" institute="ProQuest LLC" country="789 East Eisenhower Parkway, Ann Arbor, MI, USA">
        <title>Comparative Genomics and Chromosome Evolution.</title>
        <authorList>
            <person name="Mudd A.B."/>
        </authorList>
    </citation>
    <scope>NUCLEOTIDE SEQUENCE</scope>
    <source>
        <strain evidence="14">237g6f4</strain>
        <tissue evidence="14">Blood</tissue>
    </source>
</reference>
<dbReference type="GO" id="GO:0007224">
    <property type="term" value="P:smoothened signaling pathway"/>
    <property type="evidence" value="ECO:0007669"/>
    <property type="project" value="InterPro"/>
</dbReference>
<dbReference type="GO" id="GO:0098797">
    <property type="term" value="C:plasma membrane protein complex"/>
    <property type="evidence" value="ECO:0007669"/>
    <property type="project" value="TreeGrafter"/>
</dbReference>
<feature type="signal peptide" evidence="13">
    <location>
        <begin position="1"/>
        <end position="31"/>
    </location>
</feature>
<evidence type="ECO:0008006" key="16">
    <source>
        <dbReference type="Google" id="ProtNLM"/>
    </source>
</evidence>
<dbReference type="InterPro" id="IPR022076">
    <property type="entry name" value="Limbin"/>
</dbReference>
<dbReference type="AlphaFoldDB" id="A0AAV7D413"/>
<keyword evidence="10" id="KW-0175">Coiled coil</keyword>
<feature type="coiled-coil region" evidence="10">
    <location>
        <begin position="1046"/>
        <end position="1073"/>
    </location>
</feature>
<feature type="region of interest" description="Disordered" evidence="11">
    <location>
        <begin position="863"/>
        <end position="884"/>
    </location>
</feature>
<accession>A0AAV7D413</accession>
<keyword evidence="6 12" id="KW-1133">Transmembrane helix</keyword>
<evidence type="ECO:0000256" key="13">
    <source>
        <dbReference type="SAM" id="SignalP"/>
    </source>
</evidence>
<organism evidence="14 15">
    <name type="scientific">Engystomops pustulosus</name>
    <name type="common">Tungara frog</name>
    <name type="synonym">Physalaemus pustulosus</name>
    <dbReference type="NCBI Taxonomy" id="76066"/>
    <lineage>
        <taxon>Eukaryota</taxon>
        <taxon>Metazoa</taxon>
        <taxon>Chordata</taxon>
        <taxon>Craniata</taxon>
        <taxon>Vertebrata</taxon>
        <taxon>Euteleostomi</taxon>
        <taxon>Amphibia</taxon>
        <taxon>Batrachia</taxon>
        <taxon>Anura</taxon>
        <taxon>Neobatrachia</taxon>
        <taxon>Hyloidea</taxon>
        <taxon>Leptodactylidae</taxon>
        <taxon>Leiuperinae</taxon>
        <taxon>Engystomops</taxon>
    </lineage>
</organism>
<evidence type="ECO:0000256" key="12">
    <source>
        <dbReference type="SAM" id="Phobius"/>
    </source>
</evidence>
<feature type="transmembrane region" description="Helical" evidence="12">
    <location>
        <begin position="273"/>
        <end position="294"/>
    </location>
</feature>
<proteinExistence type="predicted"/>
<evidence type="ECO:0000256" key="4">
    <source>
        <dbReference type="ARBA" id="ARBA00022490"/>
    </source>
</evidence>
<keyword evidence="3" id="KW-1003">Cell membrane</keyword>
<sequence length="1163" mass="132511">MMEYSGVAGHLRGHTWAALVLYVTVLHSTMASSISSKDCANCELLDTTPAASLLVQILENGRVPREDLPMSKKDFYPDQKLVPNRTLDVILRSVSTDNSWTQAGPALLPPLKIRRLYRRAAGLHHAQPRAVVSSGIGGVTFQKCATVKDQQTAYITLLTNNTGLSPSAMNVSNISLLDNITGLLIQETSSNIGSTGMQTFQKDSLRAGDSFQVSYTASLSTKEATNGWLFSLPAVITFYNSSEISGASYNIVAPFSVTAKEVSNVLPDHGLHGVGFVIAFVVSFLLTCAVLFLLSRTKWLKQRISGKSHQINSVQKSESPAKSSDGAPEDLTGIDRLIDIICFEEAENMLQALEDSEIGNLTQADAYLESCRLQVYKDVTGLLLRKMMEMGNLSPLEEKRMNMSLSGQWSDLEKRTQEEHQRKLVALTAECNLDSKRQMDTEQRRQKEAAEEAEAILKNFGEKSITEYRSHLDKLHGLEKSEIKRKLLYKREEEFAKAYRHLMVTHRSELHKMFFDQAKTKPEMQKTLTENYLHFQYEAEDLLDFLHATKKYHLNKRFAVRKNMLYNLQLGDSRSRCLLNSAATQIANLINRTERAGHVSDSQVQMLLERAQAEVLKVKQKLENSLKQETRKMYHKLSNKRNRHITQKLREQKKELSGLQEFCKSSKEVSSYLEHWKKLFANHCRELEELYEKHDNDATDELKEIKYGLTEKAIEDLRHVQSAVIIQEMLKLNVPRPHLQQVLEEHKRETALLAQQLEKEESDKATESRASLESTIRKLDDEFKVSLKEQKNLRNWEQLLFTKALLLHLCVSEDEVQKTKLEFHCGFSQMDITLALPKIQGRMLLHKYQSDWRNVELQKVDQRLQESDRKSGAKTTKRPQDRAAEMVKKSIEDKVLIYEAQIADDKIKQARAELLLQRVHQLKAREYKLGEYITYLQFQAVHHKAKSLEIHAAILELQSVLLEEKSRACITAEYEQLLQTLNQEIRELEKNMDTWGKHEASASKGLDDDSSHVTVDITGEGDGLPVSATLRKALNRRKRVLNLCRERIHREEMEDAQGEHQEERAQMDALLRLHNPDIRLAAYLTKRSVVPEGMLQRVLSLLLPSSPESEISSLLYSVGHKYSDSAIETDSNEDGADSWRKRNRSVDDSGEEDKGRADQHPGG</sequence>
<evidence type="ECO:0000256" key="6">
    <source>
        <dbReference type="ARBA" id="ARBA00022989"/>
    </source>
</evidence>
<name>A0AAV7D413_ENGPU</name>
<dbReference type="PANTHER" id="PTHR16795">
    <property type="entry name" value="LIMBIN/ELLIS-VAN CREVELD PROTEIN"/>
    <property type="match status" value="1"/>
</dbReference>
<keyword evidence="7 12" id="KW-0472">Membrane</keyword>
<dbReference type="GO" id="GO:0060170">
    <property type="term" value="C:ciliary membrane"/>
    <property type="evidence" value="ECO:0007669"/>
    <property type="project" value="TreeGrafter"/>
</dbReference>
<feature type="compositionally biased region" description="Polar residues" evidence="11">
    <location>
        <begin position="311"/>
        <end position="322"/>
    </location>
</feature>
<dbReference type="Pfam" id="PF12297">
    <property type="entry name" value="EVC2_like"/>
    <property type="match status" value="1"/>
</dbReference>
<evidence type="ECO:0000256" key="3">
    <source>
        <dbReference type="ARBA" id="ARBA00022475"/>
    </source>
</evidence>
<evidence type="ECO:0000256" key="11">
    <source>
        <dbReference type="SAM" id="MobiDB-lite"/>
    </source>
</evidence>
<evidence type="ECO:0000256" key="2">
    <source>
        <dbReference type="ARBA" id="ARBA00004162"/>
    </source>
</evidence>
<protein>
    <recommendedName>
        <fullName evidence="16">Limbin</fullName>
    </recommendedName>
</protein>
<dbReference type="InterPro" id="IPR026501">
    <property type="entry name" value="Limbin/EVC"/>
</dbReference>
<keyword evidence="13" id="KW-0732">Signal</keyword>
<comment type="subcellular location">
    <subcellularLocation>
        <location evidence="2">Cell membrane</location>
        <topology evidence="2">Single-pass membrane protein</topology>
    </subcellularLocation>
    <subcellularLocation>
        <location evidence="1">Cytoplasm</location>
        <location evidence="1">Cytoskeleton</location>
        <location evidence="1">Cilium basal body</location>
    </subcellularLocation>
</comment>
<feature type="chain" id="PRO_5043798469" description="Limbin" evidence="13">
    <location>
        <begin position="32"/>
        <end position="1163"/>
    </location>
</feature>
<dbReference type="EMBL" id="WNYA01000001">
    <property type="protein sequence ID" value="KAG8591397.1"/>
    <property type="molecule type" value="Genomic_DNA"/>
</dbReference>
<feature type="compositionally biased region" description="Basic and acidic residues" evidence="11">
    <location>
        <begin position="1137"/>
        <end position="1163"/>
    </location>
</feature>
<keyword evidence="8" id="KW-0206">Cytoskeleton</keyword>
<dbReference type="Proteomes" id="UP000824782">
    <property type="component" value="Unassembled WGS sequence"/>
</dbReference>
<evidence type="ECO:0000256" key="7">
    <source>
        <dbReference type="ARBA" id="ARBA00023136"/>
    </source>
</evidence>
<evidence type="ECO:0000256" key="5">
    <source>
        <dbReference type="ARBA" id="ARBA00022692"/>
    </source>
</evidence>
<comment type="caution">
    <text evidence="14">The sequence shown here is derived from an EMBL/GenBank/DDBJ whole genome shotgun (WGS) entry which is preliminary data.</text>
</comment>
<keyword evidence="5 12" id="KW-0812">Transmembrane</keyword>
<feature type="coiled-coil region" evidence="10">
    <location>
        <begin position="971"/>
        <end position="998"/>
    </location>
</feature>
<keyword evidence="4" id="KW-0963">Cytoplasm</keyword>
<evidence type="ECO:0000313" key="14">
    <source>
        <dbReference type="EMBL" id="KAG8591397.1"/>
    </source>
</evidence>
<feature type="region of interest" description="Disordered" evidence="11">
    <location>
        <begin position="1123"/>
        <end position="1163"/>
    </location>
</feature>
<evidence type="ECO:0000256" key="8">
    <source>
        <dbReference type="ARBA" id="ARBA00023212"/>
    </source>
</evidence>
<evidence type="ECO:0000256" key="1">
    <source>
        <dbReference type="ARBA" id="ARBA00004120"/>
    </source>
</evidence>
<feature type="coiled-coil region" evidence="10">
    <location>
        <begin position="743"/>
        <end position="782"/>
    </location>
</feature>
<feature type="region of interest" description="Disordered" evidence="11">
    <location>
        <begin position="311"/>
        <end position="330"/>
    </location>
</feature>
<evidence type="ECO:0000256" key="10">
    <source>
        <dbReference type="SAM" id="Coils"/>
    </source>
</evidence>
<evidence type="ECO:0000256" key="9">
    <source>
        <dbReference type="ARBA" id="ARBA00023273"/>
    </source>
</evidence>